<evidence type="ECO:0000256" key="4">
    <source>
        <dbReference type="ARBA" id="ARBA00022670"/>
    </source>
</evidence>
<evidence type="ECO:0000313" key="13">
    <source>
        <dbReference type="EMBL" id="MBY4798032.1"/>
    </source>
</evidence>
<evidence type="ECO:0000256" key="3">
    <source>
        <dbReference type="ARBA" id="ARBA00007931"/>
    </source>
</evidence>
<feature type="transmembrane region" description="Helical" evidence="11">
    <location>
        <begin position="201"/>
        <end position="223"/>
    </location>
</feature>
<evidence type="ECO:0000256" key="10">
    <source>
        <dbReference type="ARBA" id="ARBA00023136"/>
    </source>
</evidence>
<dbReference type="CDD" id="cd05709">
    <property type="entry name" value="S2P-M50"/>
    <property type="match status" value="1"/>
</dbReference>
<feature type="transmembrane region" description="Helical" evidence="11">
    <location>
        <begin position="422"/>
        <end position="439"/>
    </location>
</feature>
<evidence type="ECO:0000256" key="11">
    <source>
        <dbReference type="SAM" id="Phobius"/>
    </source>
</evidence>
<evidence type="ECO:0000256" key="1">
    <source>
        <dbReference type="ARBA" id="ARBA00001947"/>
    </source>
</evidence>
<keyword evidence="10 11" id="KW-0472">Membrane</keyword>
<proteinExistence type="inferred from homology"/>
<dbReference type="Pfam" id="PF02163">
    <property type="entry name" value="Peptidase_M50"/>
    <property type="match status" value="1"/>
</dbReference>
<dbReference type="InterPro" id="IPR004387">
    <property type="entry name" value="Pept_M50_Zn"/>
</dbReference>
<comment type="cofactor">
    <cofactor evidence="1">
        <name>Zn(2+)</name>
        <dbReference type="ChEBI" id="CHEBI:29105"/>
    </cofactor>
</comment>
<evidence type="ECO:0000259" key="12">
    <source>
        <dbReference type="PROSITE" id="PS50106"/>
    </source>
</evidence>
<keyword evidence="4 13" id="KW-0645">Protease</keyword>
<dbReference type="InterPro" id="IPR036034">
    <property type="entry name" value="PDZ_sf"/>
</dbReference>
<name>A0ABS7ML58_9ACTN</name>
<dbReference type="InterPro" id="IPR001478">
    <property type="entry name" value="PDZ"/>
</dbReference>
<keyword evidence="7" id="KW-0862">Zinc</keyword>
<dbReference type="InterPro" id="IPR041489">
    <property type="entry name" value="PDZ_6"/>
</dbReference>
<dbReference type="PANTHER" id="PTHR42837">
    <property type="entry name" value="REGULATOR OF SIGMA-E PROTEASE RSEP"/>
    <property type="match status" value="1"/>
</dbReference>
<dbReference type="CDD" id="cd23081">
    <property type="entry name" value="cpPDZ_EcRseP-like"/>
    <property type="match status" value="1"/>
</dbReference>
<dbReference type="SUPFAM" id="SSF50156">
    <property type="entry name" value="PDZ domain-like"/>
    <property type="match status" value="1"/>
</dbReference>
<comment type="subcellular location">
    <subcellularLocation>
        <location evidence="2">Membrane</location>
        <topology evidence="2">Multi-pass membrane protein</topology>
    </subcellularLocation>
</comment>
<evidence type="ECO:0000313" key="14">
    <source>
        <dbReference type="Proteomes" id="UP000700908"/>
    </source>
</evidence>
<dbReference type="GO" id="GO:0008233">
    <property type="term" value="F:peptidase activity"/>
    <property type="evidence" value="ECO:0007669"/>
    <property type="project" value="UniProtKB-KW"/>
</dbReference>
<feature type="transmembrane region" description="Helical" evidence="11">
    <location>
        <begin position="373"/>
        <end position="392"/>
    </location>
</feature>
<dbReference type="Gene3D" id="2.30.42.10">
    <property type="match status" value="1"/>
</dbReference>
<dbReference type="InterPro" id="IPR008915">
    <property type="entry name" value="Peptidase_M50"/>
</dbReference>
<keyword evidence="6" id="KW-0378">Hydrolase</keyword>
<reference evidence="13 14" key="1">
    <citation type="submission" date="2021-08" db="EMBL/GenBank/DDBJ databases">
        <title>Collinsella faecalis sp. nov. isolated from swine faeces.</title>
        <authorList>
            <person name="Oh B.S."/>
            <person name="Lee J.H."/>
        </authorList>
    </citation>
    <scope>NUCLEOTIDE SEQUENCE [LARGE SCALE GENOMIC DNA]</scope>
    <source>
        <strain evidence="13 14">AGMB00827</strain>
    </source>
</reference>
<comment type="caution">
    <text evidence="13">The sequence shown here is derived from an EMBL/GenBank/DDBJ whole genome shotgun (WGS) entry which is preliminary data.</text>
</comment>
<dbReference type="PANTHER" id="PTHR42837:SF2">
    <property type="entry name" value="MEMBRANE METALLOPROTEASE ARASP2, CHLOROPLASTIC-RELATED"/>
    <property type="match status" value="1"/>
</dbReference>
<evidence type="ECO:0000256" key="6">
    <source>
        <dbReference type="ARBA" id="ARBA00022801"/>
    </source>
</evidence>
<comment type="similarity">
    <text evidence="3">Belongs to the peptidase M50B family.</text>
</comment>
<feature type="domain" description="PDZ" evidence="12">
    <location>
        <begin position="236"/>
        <end position="290"/>
    </location>
</feature>
<dbReference type="Pfam" id="PF17820">
    <property type="entry name" value="PDZ_6"/>
    <property type="match status" value="1"/>
</dbReference>
<keyword evidence="5 11" id="KW-0812">Transmembrane</keyword>
<keyword evidence="14" id="KW-1185">Reference proteome</keyword>
<protein>
    <submittedName>
        <fullName evidence="13">Site-2 protease family protein</fullName>
    </submittedName>
</protein>
<sequence length="448" mass="48023">MQGFLSSVFWGVLVLSILVFVHEGGHFLAARLMGVRVTEFFLGLPCRVRLSRKSSRIGTRFGVTPLLLGGYAAICGMDPEVPALAHEVLATIHTHGRVRVGTLAEELKATPEEIVEAASFLLGWGSIAEAEQKSDSTQEAELEFLSMSRDSAGNTVYDGRAFRREEATQEGEPWPVTQGAMAFFMAERAHTYLGKGFWPRAFMLVAGILVNIICGFAIMVFALSCLGTPQVLDSNVLGGVRPNSPAAEAGIQAGDVIQAVNDQPCSSWTDIVHALSSAQPGQTIKVSFEREGMSKEGQLTLDAEGRIGIEASVATVRLSPLDAMRATTISLARTAEGVARLIHPSHTVEVLQSSSSIVGISAMSAQAAVAGPAALLPFMALISFSLAFMNLLPIPPLDGGKLLIEIIQAVLRRPVSVRIQTYASYVGIGLFLLLFVFMLRTDILRLLT</sequence>
<feature type="transmembrane region" description="Helical" evidence="11">
    <location>
        <begin position="6"/>
        <end position="29"/>
    </location>
</feature>
<dbReference type="EMBL" id="JAIMFO010000007">
    <property type="protein sequence ID" value="MBY4798032.1"/>
    <property type="molecule type" value="Genomic_DNA"/>
</dbReference>
<keyword evidence="9" id="KW-0482">Metalloprotease</keyword>
<accession>A0ABS7ML58</accession>
<dbReference type="PROSITE" id="PS50106">
    <property type="entry name" value="PDZ"/>
    <property type="match status" value="1"/>
</dbReference>
<keyword evidence="8 11" id="KW-1133">Transmembrane helix</keyword>
<evidence type="ECO:0000256" key="8">
    <source>
        <dbReference type="ARBA" id="ARBA00022989"/>
    </source>
</evidence>
<evidence type="ECO:0000256" key="2">
    <source>
        <dbReference type="ARBA" id="ARBA00004141"/>
    </source>
</evidence>
<gene>
    <name evidence="13" type="ORF">K6V98_06705</name>
</gene>
<evidence type="ECO:0000256" key="9">
    <source>
        <dbReference type="ARBA" id="ARBA00023049"/>
    </source>
</evidence>
<organism evidence="13 14">
    <name type="scientific">Collinsella ureilytica</name>
    <dbReference type="NCBI Taxonomy" id="2869515"/>
    <lineage>
        <taxon>Bacteria</taxon>
        <taxon>Bacillati</taxon>
        <taxon>Actinomycetota</taxon>
        <taxon>Coriobacteriia</taxon>
        <taxon>Coriobacteriales</taxon>
        <taxon>Coriobacteriaceae</taxon>
        <taxon>Collinsella</taxon>
    </lineage>
</organism>
<evidence type="ECO:0000256" key="5">
    <source>
        <dbReference type="ARBA" id="ARBA00022692"/>
    </source>
</evidence>
<dbReference type="GO" id="GO:0006508">
    <property type="term" value="P:proteolysis"/>
    <property type="evidence" value="ECO:0007669"/>
    <property type="project" value="UniProtKB-KW"/>
</dbReference>
<dbReference type="Proteomes" id="UP000700908">
    <property type="component" value="Unassembled WGS sequence"/>
</dbReference>
<evidence type="ECO:0000256" key="7">
    <source>
        <dbReference type="ARBA" id="ARBA00022833"/>
    </source>
</evidence>
<dbReference type="SMART" id="SM00228">
    <property type="entry name" value="PDZ"/>
    <property type="match status" value="1"/>
</dbReference>
<dbReference type="RefSeq" id="WP_222199742.1">
    <property type="nucleotide sequence ID" value="NZ_JAIMFO010000007.1"/>
</dbReference>